<feature type="transmembrane region" description="Helical" evidence="4">
    <location>
        <begin position="345"/>
        <end position="372"/>
    </location>
</feature>
<dbReference type="EMBL" id="QAPG01000256">
    <property type="protein sequence ID" value="TDZ29470.1"/>
    <property type="molecule type" value="Genomic_DNA"/>
</dbReference>
<evidence type="ECO:0000256" key="2">
    <source>
        <dbReference type="ARBA" id="ARBA00006727"/>
    </source>
</evidence>
<sequence length="447" mass="48076">MDKAEKDTRSDSSRNDAVVQDRTPRPESRASRVLSRIASVPTTQPGPPPDGGYSAWMAALGAHFIFMDTWGFVNSWGVFQTYYVEMLGRPPSDVSWIGSFQVFLLFFVGVFSGRYTDAGYFRVLYLAGALLILAGTFATSWCTQYWQVFLSHGVCVGLGNGLAFCPSLAVLSTYFDRRRALAIGIAAVGSASGGLVFPSAVRQLLPRVGFPWAMRALGFVQLATLTIGFLFLRPRIPPRAKARLVDLSAFGELEYSFYAAGGFFSFMGVYFAFYYAASYSRDELGFSYPDSLNLLLVLNGAGFVGRLGPNWLADRLGTMTVFAPMAFLSGVLTYCWIAVRSPAGLYAWAVVFGVAGNAVQALFPAGVSALTADPAEQGTRIGMIFSIVSFAVLSGPPIAGAVITAAGGRYRGAQAFAGSCLMLGTCFLSLARVVKTRKKGEGWLAKV</sequence>
<dbReference type="InterPro" id="IPR011701">
    <property type="entry name" value="MFS"/>
</dbReference>
<dbReference type="Proteomes" id="UP000295083">
    <property type="component" value="Unassembled WGS sequence"/>
</dbReference>
<gene>
    <name evidence="5" type="primary">apdF-12</name>
    <name evidence="5" type="ORF">C8035_v005866</name>
</gene>
<feature type="transmembrane region" description="Helical" evidence="4">
    <location>
        <begin position="149"/>
        <end position="171"/>
    </location>
</feature>
<feature type="transmembrane region" description="Helical" evidence="4">
    <location>
        <begin position="53"/>
        <end position="73"/>
    </location>
</feature>
<evidence type="ECO:0000256" key="1">
    <source>
        <dbReference type="ARBA" id="ARBA00004141"/>
    </source>
</evidence>
<feature type="region of interest" description="Disordered" evidence="3">
    <location>
        <begin position="1"/>
        <end position="49"/>
    </location>
</feature>
<feature type="compositionally biased region" description="Basic and acidic residues" evidence="3">
    <location>
        <begin position="1"/>
        <end position="14"/>
    </location>
</feature>
<feature type="transmembrane region" description="Helical" evidence="4">
    <location>
        <begin position="253"/>
        <end position="277"/>
    </location>
</feature>
<feature type="transmembrane region" description="Helical" evidence="4">
    <location>
        <begin position="413"/>
        <end position="434"/>
    </location>
</feature>
<evidence type="ECO:0000313" key="6">
    <source>
        <dbReference type="Proteomes" id="UP000295083"/>
    </source>
</evidence>
<feature type="transmembrane region" description="Helical" evidence="4">
    <location>
        <begin position="384"/>
        <end position="407"/>
    </location>
</feature>
<evidence type="ECO:0000256" key="4">
    <source>
        <dbReference type="SAM" id="Phobius"/>
    </source>
</evidence>
<dbReference type="GO" id="GO:0022857">
    <property type="term" value="F:transmembrane transporter activity"/>
    <property type="evidence" value="ECO:0007669"/>
    <property type="project" value="InterPro"/>
</dbReference>
<dbReference type="Gene3D" id="1.20.1250.20">
    <property type="entry name" value="MFS general substrate transporter like domains"/>
    <property type="match status" value="1"/>
</dbReference>
<keyword evidence="4" id="KW-0812">Transmembrane</keyword>
<keyword evidence="4" id="KW-1133">Transmembrane helix</keyword>
<dbReference type="InterPro" id="IPR036259">
    <property type="entry name" value="MFS_trans_sf"/>
</dbReference>
<dbReference type="PANTHER" id="PTHR11360">
    <property type="entry name" value="MONOCARBOXYLATE TRANSPORTER"/>
    <property type="match status" value="1"/>
</dbReference>
<dbReference type="Pfam" id="PF07690">
    <property type="entry name" value="MFS_1"/>
    <property type="match status" value="1"/>
</dbReference>
<protein>
    <submittedName>
        <fullName evidence="5">Aspyridones efflux protein apdF</fullName>
    </submittedName>
</protein>
<dbReference type="InterPro" id="IPR050327">
    <property type="entry name" value="Proton-linked_MCT"/>
</dbReference>
<feature type="transmembrane region" description="Helical" evidence="4">
    <location>
        <begin position="123"/>
        <end position="143"/>
    </location>
</feature>
<dbReference type="SUPFAM" id="SSF103473">
    <property type="entry name" value="MFS general substrate transporter"/>
    <property type="match status" value="1"/>
</dbReference>
<keyword evidence="4" id="KW-0472">Membrane</keyword>
<comment type="similarity">
    <text evidence="2">Belongs to the major facilitator superfamily. Monocarboxylate porter (TC 2.A.1.13) family.</text>
</comment>
<name>A0A4R8PYL2_9PEZI</name>
<accession>A0A4R8PYL2</accession>
<proteinExistence type="inferred from homology"/>
<comment type="caution">
    <text evidence="5">The sequence shown here is derived from an EMBL/GenBank/DDBJ whole genome shotgun (WGS) entry which is preliminary data.</text>
</comment>
<dbReference type="GO" id="GO:0016020">
    <property type="term" value="C:membrane"/>
    <property type="evidence" value="ECO:0007669"/>
    <property type="project" value="UniProtKB-SubCell"/>
</dbReference>
<dbReference type="AlphaFoldDB" id="A0A4R8PYL2"/>
<evidence type="ECO:0000313" key="5">
    <source>
        <dbReference type="EMBL" id="TDZ29470.1"/>
    </source>
</evidence>
<feature type="transmembrane region" description="Helical" evidence="4">
    <location>
        <begin position="321"/>
        <end position="339"/>
    </location>
</feature>
<keyword evidence="6" id="KW-1185">Reference proteome</keyword>
<organism evidence="5 6">
    <name type="scientific">Colletotrichum spinosum</name>
    <dbReference type="NCBI Taxonomy" id="1347390"/>
    <lineage>
        <taxon>Eukaryota</taxon>
        <taxon>Fungi</taxon>
        <taxon>Dikarya</taxon>
        <taxon>Ascomycota</taxon>
        <taxon>Pezizomycotina</taxon>
        <taxon>Sordariomycetes</taxon>
        <taxon>Hypocreomycetidae</taxon>
        <taxon>Glomerellales</taxon>
        <taxon>Glomerellaceae</taxon>
        <taxon>Colletotrichum</taxon>
        <taxon>Colletotrichum orbiculare species complex</taxon>
    </lineage>
</organism>
<evidence type="ECO:0000256" key="3">
    <source>
        <dbReference type="SAM" id="MobiDB-lite"/>
    </source>
</evidence>
<feature type="transmembrane region" description="Helical" evidence="4">
    <location>
        <begin position="93"/>
        <end position="111"/>
    </location>
</feature>
<feature type="transmembrane region" description="Helical" evidence="4">
    <location>
        <begin position="180"/>
        <end position="200"/>
    </location>
</feature>
<dbReference type="PANTHER" id="PTHR11360:SF130">
    <property type="entry name" value="MAJOR FACILITATOR SUPERFAMILY (MFS) PROFILE DOMAIN-CONTAINING PROTEIN-RELATED"/>
    <property type="match status" value="1"/>
</dbReference>
<comment type="subcellular location">
    <subcellularLocation>
        <location evidence="1">Membrane</location>
        <topology evidence="1">Multi-pass membrane protein</topology>
    </subcellularLocation>
</comment>
<reference evidence="5 6" key="1">
    <citation type="submission" date="2018-11" db="EMBL/GenBank/DDBJ databases">
        <title>Genome sequence and assembly of Colletotrichum spinosum.</title>
        <authorList>
            <person name="Gan P."/>
            <person name="Shirasu K."/>
        </authorList>
    </citation>
    <scope>NUCLEOTIDE SEQUENCE [LARGE SCALE GENOMIC DNA]</scope>
    <source>
        <strain evidence="5 6">CBS 515.97</strain>
    </source>
</reference>
<feature type="transmembrane region" description="Helical" evidence="4">
    <location>
        <begin position="212"/>
        <end position="232"/>
    </location>
</feature>